<dbReference type="AlphaFoldDB" id="A0A086A1K2"/>
<protein>
    <recommendedName>
        <fullName evidence="4">DUF3592 domain-containing protein</fullName>
    </recommendedName>
</protein>
<dbReference type="RefSeq" id="WP_034714590.1">
    <property type="nucleotide sequence ID" value="NZ_JPRH01000010.1"/>
</dbReference>
<comment type="caution">
    <text evidence="2">The sequence shown here is derived from an EMBL/GenBank/DDBJ whole genome shotgun (WGS) entry which is preliminary data.</text>
</comment>
<accession>A0A086A1K2</accession>
<dbReference type="EMBL" id="JPRH01000010">
    <property type="protein sequence ID" value="KFF10566.1"/>
    <property type="molecule type" value="Genomic_DNA"/>
</dbReference>
<gene>
    <name evidence="2" type="ORF">IW15_19715</name>
</gene>
<organism evidence="2 3">
    <name type="scientific">Chryseobacterium soli</name>
    <dbReference type="NCBI Taxonomy" id="445961"/>
    <lineage>
        <taxon>Bacteria</taxon>
        <taxon>Pseudomonadati</taxon>
        <taxon>Bacteroidota</taxon>
        <taxon>Flavobacteriia</taxon>
        <taxon>Flavobacteriales</taxon>
        <taxon>Weeksellaceae</taxon>
        <taxon>Chryseobacterium group</taxon>
        <taxon>Chryseobacterium</taxon>
    </lineage>
</organism>
<proteinExistence type="predicted"/>
<feature type="transmembrane region" description="Helical" evidence="1">
    <location>
        <begin position="128"/>
        <end position="148"/>
    </location>
</feature>
<evidence type="ECO:0000256" key="1">
    <source>
        <dbReference type="SAM" id="Phobius"/>
    </source>
</evidence>
<keyword evidence="1" id="KW-0472">Membrane</keyword>
<dbReference type="OrthoDB" id="5197046at2"/>
<feature type="transmembrane region" description="Helical" evidence="1">
    <location>
        <begin position="94"/>
        <end position="116"/>
    </location>
</feature>
<evidence type="ECO:0000313" key="3">
    <source>
        <dbReference type="Proteomes" id="UP000028705"/>
    </source>
</evidence>
<feature type="transmembrane region" description="Helical" evidence="1">
    <location>
        <begin position="64"/>
        <end position="82"/>
    </location>
</feature>
<evidence type="ECO:0008006" key="4">
    <source>
        <dbReference type="Google" id="ProtNLM"/>
    </source>
</evidence>
<dbReference type="Proteomes" id="UP000028705">
    <property type="component" value="Unassembled WGS sequence"/>
</dbReference>
<keyword evidence="1" id="KW-0812">Transmembrane</keyword>
<keyword evidence="3" id="KW-1185">Reference proteome</keyword>
<keyword evidence="1" id="KW-1133">Transmembrane helix</keyword>
<reference evidence="2 3" key="1">
    <citation type="submission" date="2014-07" db="EMBL/GenBank/DDBJ databases">
        <title>Genome of Chryseobacterium soli DSM 19298.</title>
        <authorList>
            <person name="Stropko S.J."/>
            <person name="Pipes S.E."/>
            <person name="Newman J."/>
        </authorList>
    </citation>
    <scope>NUCLEOTIDE SEQUENCE [LARGE SCALE GENOMIC DNA]</scope>
    <source>
        <strain evidence="2 3">DSM 19298</strain>
    </source>
</reference>
<evidence type="ECO:0000313" key="2">
    <source>
        <dbReference type="EMBL" id="KFF10566.1"/>
    </source>
</evidence>
<sequence>MKNNNTIDPIEARKQRIARQKGSKGALLGILIGHAMIFLGGVLILRSVFGFLELNITESGEPPLAIFGMAAGLPFIILGLFIHIGASRRFTGKLFSFPGIGPGPVLFTGFAIGAWWGALSLPVQGALWLIPSILTLIAGLLWLSGILLRIRRYAKYNMLTRMIKDGKITAALITDIPEIDPTSGGLIGTVTVKFTDMAGVDRWVQKTGQWKRVDLPKTGDAATVLYDPQHPENISTIWVGPPGSTTITDFTLWHS</sequence>
<name>A0A086A1K2_9FLAO</name>
<feature type="transmembrane region" description="Helical" evidence="1">
    <location>
        <begin position="26"/>
        <end position="52"/>
    </location>
</feature>
<dbReference type="eggNOG" id="ENOG5033APH">
    <property type="taxonomic scope" value="Bacteria"/>
</dbReference>